<accession>A0A6L9UAD0</accession>
<dbReference type="InterPro" id="IPR009057">
    <property type="entry name" value="Homeodomain-like_sf"/>
</dbReference>
<keyword evidence="2" id="KW-0238">DNA-binding</keyword>
<dbReference type="PROSITE" id="PS01124">
    <property type="entry name" value="HTH_ARAC_FAMILY_2"/>
    <property type="match status" value="1"/>
</dbReference>
<evidence type="ECO:0000313" key="6">
    <source>
        <dbReference type="Proteomes" id="UP000483035"/>
    </source>
</evidence>
<dbReference type="EMBL" id="WUEY01000011">
    <property type="protein sequence ID" value="NEI72251.1"/>
    <property type="molecule type" value="Genomic_DNA"/>
</dbReference>
<dbReference type="InterPro" id="IPR020449">
    <property type="entry name" value="Tscrpt_reg_AraC-type_HTH"/>
</dbReference>
<dbReference type="InterPro" id="IPR018060">
    <property type="entry name" value="HTH_AraC"/>
</dbReference>
<dbReference type="GO" id="GO:0003700">
    <property type="term" value="F:DNA-binding transcription factor activity"/>
    <property type="evidence" value="ECO:0007669"/>
    <property type="project" value="InterPro"/>
</dbReference>
<protein>
    <submittedName>
        <fullName evidence="5">Helix-turn-helix domain-containing protein</fullName>
    </submittedName>
</protein>
<dbReference type="PROSITE" id="PS00041">
    <property type="entry name" value="HTH_ARAC_FAMILY_1"/>
    <property type="match status" value="1"/>
</dbReference>
<dbReference type="Gene3D" id="1.10.10.60">
    <property type="entry name" value="Homeodomain-like"/>
    <property type="match status" value="2"/>
</dbReference>
<evidence type="ECO:0000313" key="5">
    <source>
        <dbReference type="EMBL" id="NEI72251.1"/>
    </source>
</evidence>
<dbReference type="PANTHER" id="PTHR46796">
    <property type="entry name" value="HTH-TYPE TRANSCRIPTIONAL ACTIVATOR RHAS-RELATED"/>
    <property type="match status" value="1"/>
</dbReference>
<reference evidence="5 6" key="1">
    <citation type="submission" date="2019-12" db="EMBL/GenBank/DDBJ databases">
        <title>Rhizobium genotypes associated with high levels of biological nitrogen fixation by grain legumes in a temperate-maritime cropping system.</title>
        <authorList>
            <person name="Maluk M."/>
            <person name="Francesc Ferrando Molina F."/>
            <person name="Lopez Del Egido L."/>
            <person name="Lafos M."/>
            <person name="Langarica-Fuentes A."/>
            <person name="Gebre Yohannes G."/>
            <person name="Young M.W."/>
            <person name="Martin P."/>
            <person name="Gantlett R."/>
            <person name="Kenicer G."/>
            <person name="Hawes C."/>
            <person name="Begg G.S."/>
            <person name="Quilliam R.S."/>
            <person name="Squire G.R."/>
            <person name="Poole P.S."/>
            <person name="Young P.W."/>
            <person name="Iannetta P.M."/>
            <person name="James E.K."/>
        </authorList>
    </citation>
    <scope>NUCLEOTIDE SEQUENCE [LARGE SCALE GENOMIC DNA]</scope>
    <source>
        <strain evidence="5 6">JHI1118</strain>
    </source>
</reference>
<dbReference type="Pfam" id="PF12833">
    <property type="entry name" value="HTH_18"/>
    <property type="match status" value="1"/>
</dbReference>
<dbReference type="RefSeq" id="WP_163989384.1">
    <property type="nucleotide sequence ID" value="NZ_WUEY01000011.1"/>
</dbReference>
<evidence type="ECO:0000256" key="2">
    <source>
        <dbReference type="ARBA" id="ARBA00023125"/>
    </source>
</evidence>
<dbReference type="InterPro" id="IPR018062">
    <property type="entry name" value="HTH_AraC-typ_CS"/>
</dbReference>
<proteinExistence type="predicted"/>
<dbReference type="AlphaFoldDB" id="A0A6L9UAD0"/>
<dbReference type="SUPFAM" id="SSF46689">
    <property type="entry name" value="Homeodomain-like"/>
    <property type="match status" value="2"/>
</dbReference>
<name>A0A6L9UAD0_9HYPH</name>
<feature type="domain" description="HTH araC/xylS-type" evidence="4">
    <location>
        <begin position="208"/>
        <end position="306"/>
    </location>
</feature>
<keyword evidence="1" id="KW-0805">Transcription regulation</keyword>
<comment type="caution">
    <text evidence="5">The sequence shown here is derived from an EMBL/GenBank/DDBJ whole genome shotgun (WGS) entry which is preliminary data.</text>
</comment>
<dbReference type="PANTHER" id="PTHR46796:SF14">
    <property type="entry name" value="TRANSCRIPTIONAL REGULATORY PROTEIN"/>
    <property type="match status" value="1"/>
</dbReference>
<dbReference type="PRINTS" id="PR00032">
    <property type="entry name" value="HTHARAC"/>
</dbReference>
<dbReference type="SMART" id="SM00342">
    <property type="entry name" value="HTH_ARAC"/>
    <property type="match status" value="1"/>
</dbReference>
<keyword evidence="3" id="KW-0804">Transcription</keyword>
<evidence type="ECO:0000256" key="1">
    <source>
        <dbReference type="ARBA" id="ARBA00023015"/>
    </source>
</evidence>
<dbReference type="GO" id="GO:0043565">
    <property type="term" value="F:sequence-specific DNA binding"/>
    <property type="evidence" value="ECO:0007669"/>
    <property type="project" value="InterPro"/>
</dbReference>
<evidence type="ECO:0000259" key="4">
    <source>
        <dbReference type="PROSITE" id="PS01124"/>
    </source>
</evidence>
<sequence>MTELISDNRKAEARLADWRRPSLLVGQGNRTVNFYERSWSSIYAYIKESEVDACYRVELRQEVARLTVTLDIVGKHPEARESPTRPTLVNDDTQNLMNFAPAESTVWAYSEGTRFMRNISFLFDRAAIAALENDAIKVAVLTPRLLFFDAGIFHLAKLFEAEFEGCTPLETLYADSLSLALLIRLVCLGQSSIPALKIKSGLSSRHLKLVKEYLCARLGEAVALSELASLTNLSRPYFCRAFRNSTGLTPYQWFLHARIERAKEHLNEGILPISEIALLVGFADQAHFSKVFRKIVGSSPALWRREVAK</sequence>
<gene>
    <name evidence="5" type="ORF">GR212_21945</name>
</gene>
<organism evidence="5 6">
    <name type="scientific">Rhizobium lusitanum</name>
    <dbReference type="NCBI Taxonomy" id="293958"/>
    <lineage>
        <taxon>Bacteria</taxon>
        <taxon>Pseudomonadati</taxon>
        <taxon>Pseudomonadota</taxon>
        <taxon>Alphaproteobacteria</taxon>
        <taxon>Hyphomicrobiales</taxon>
        <taxon>Rhizobiaceae</taxon>
        <taxon>Rhizobium/Agrobacterium group</taxon>
        <taxon>Rhizobium</taxon>
    </lineage>
</organism>
<dbReference type="Proteomes" id="UP000483035">
    <property type="component" value="Unassembled WGS sequence"/>
</dbReference>
<evidence type="ECO:0000256" key="3">
    <source>
        <dbReference type="ARBA" id="ARBA00023163"/>
    </source>
</evidence>
<dbReference type="InterPro" id="IPR050204">
    <property type="entry name" value="AraC_XylS_family_regulators"/>
</dbReference>